<evidence type="ECO:0000256" key="5">
    <source>
        <dbReference type="ARBA" id="ARBA00022962"/>
    </source>
</evidence>
<evidence type="ECO:0000256" key="4">
    <source>
        <dbReference type="ARBA" id="ARBA00022801"/>
    </source>
</evidence>
<keyword evidence="7 10" id="KW-0456">Lyase</keyword>
<dbReference type="PANTHER" id="PTHR42701:SF1">
    <property type="entry name" value="IMIDAZOLE GLYCEROL PHOSPHATE SYNTHASE SUBUNIT HISH"/>
    <property type="match status" value="1"/>
</dbReference>
<organism evidence="13 14">
    <name type="scientific">Leptospira ilyithenensis</name>
    <dbReference type="NCBI Taxonomy" id="2484901"/>
    <lineage>
        <taxon>Bacteria</taxon>
        <taxon>Pseudomonadati</taxon>
        <taxon>Spirochaetota</taxon>
        <taxon>Spirochaetia</taxon>
        <taxon>Leptospirales</taxon>
        <taxon>Leptospiraceae</taxon>
        <taxon>Leptospira</taxon>
    </lineage>
</organism>
<protein>
    <recommendedName>
        <fullName evidence="10">Imidazole glycerol phosphate synthase subunit HisH</fullName>
        <ecNumber evidence="10">4.3.2.10</ecNumber>
    </recommendedName>
    <alternativeName>
        <fullName evidence="10">IGP synthase glutaminase subunit</fullName>
        <ecNumber evidence="10">3.5.1.2</ecNumber>
    </alternativeName>
    <alternativeName>
        <fullName evidence="10">IGP synthase subunit HisH</fullName>
    </alternativeName>
    <alternativeName>
        <fullName evidence="10">ImGP synthase subunit HisH</fullName>
        <shortName evidence="10">IGPS subunit HisH</shortName>
    </alternativeName>
</protein>
<dbReference type="AlphaFoldDB" id="A0A4R9LKE3"/>
<evidence type="ECO:0000256" key="11">
    <source>
        <dbReference type="PIRSR" id="PIRSR000495-1"/>
    </source>
</evidence>
<evidence type="ECO:0000256" key="3">
    <source>
        <dbReference type="ARBA" id="ARBA00022605"/>
    </source>
</evidence>
<keyword evidence="3 10" id="KW-0028">Amino-acid biosynthesis</keyword>
<dbReference type="Proteomes" id="UP000298264">
    <property type="component" value="Unassembled WGS sequence"/>
</dbReference>
<dbReference type="GO" id="GO:0000105">
    <property type="term" value="P:L-histidine biosynthetic process"/>
    <property type="evidence" value="ECO:0007669"/>
    <property type="project" value="UniProtKB-UniRule"/>
</dbReference>
<dbReference type="GO" id="GO:0004359">
    <property type="term" value="F:glutaminase activity"/>
    <property type="evidence" value="ECO:0007669"/>
    <property type="project" value="UniProtKB-EC"/>
</dbReference>
<feature type="active site" evidence="10 11">
    <location>
        <position position="187"/>
    </location>
</feature>
<dbReference type="UniPathway" id="UPA00031">
    <property type="reaction ID" value="UER00010"/>
</dbReference>
<dbReference type="Gene3D" id="3.40.50.880">
    <property type="match status" value="1"/>
</dbReference>
<keyword evidence="10" id="KW-0963">Cytoplasm</keyword>
<evidence type="ECO:0000256" key="7">
    <source>
        <dbReference type="ARBA" id="ARBA00023239"/>
    </source>
</evidence>
<comment type="subcellular location">
    <subcellularLocation>
        <location evidence="10">Cytoplasm</location>
    </subcellularLocation>
</comment>
<evidence type="ECO:0000313" key="14">
    <source>
        <dbReference type="Proteomes" id="UP000298264"/>
    </source>
</evidence>
<comment type="function">
    <text evidence="10">IGPS catalyzes the conversion of PRFAR and glutamine to IGP, AICAR and glutamate. The HisH subunit catalyzes the hydrolysis of glutamine to glutamate and ammonia as part of the synthesis of IGP and AICAR. The resulting ammonia molecule is channeled to the active site of HisF.</text>
</comment>
<proteinExistence type="inferred from homology"/>
<accession>A0A4R9LKE3</accession>
<dbReference type="HAMAP" id="MF_00278">
    <property type="entry name" value="HisH"/>
    <property type="match status" value="1"/>
</dbReference>
<reference evidence="13" key="1">
    <citation type="journal article" date="2019" name="PLoS Negl. Trop. Dis.">
        <title>Revisiting the worldwide diversity of Leptospira species in the environment.</title>
        <authorList>
            <person name="Vincent A.T."/>
            <person name="Schiettekatte O."/>
            <person name="Bourhy P."/>
            <person name="Veyrier F.J."/>
            <person name="Picardeau M."/>
        </authorList>
    </citation>
    <scope>NUCLEOTIDE SEQUENCE [LARGE SCALE GENOMIC DNA]</scope>
    <source>
        <strain evidence="13">201400974</strain>
    </source>
</reference>
<dbReference type="InterPro" id="IPR029062">
    <property type="entry name" value="Class_I_gatase-like"/>
</dbReference>
<dbReference type="Pfam" id="PF00117">
    <property type="entry name" value="GATase"/>
    <property type="match status" value="1"/>
</dbReference>
<dbReference type="SUPFAM" id="SSF52317">
    <property type="entry name" value="Class I glutamine amidotransferase-like"/>
    <property type="match status" value="1"/>
</dbReference>
<dbReference type="GO" id="GO:0016829">
    <property type="term" value="F:lyase activity"/>
    <property type="evidence" value="ECO:0007669"/>
    <property type="project" value="UniProtKB-KW"/>
</dbReference>
<dbReference type="GO" id="GO:0000107">
    <property type="term" value="F:imidazoleglycerol-phosphate synthase activity"/>
    <property type="evidence" value="ECO:0007669"/>
    <property type="project" value="UniProtKB-UniRule"/>
</dbReference>
<evidence type="ECO:0000256" key="2">
    <source>
        <dbReference type="ARBA" id="ARBA00011152"/>
    </source>
</evidence>
<dbReference type="NCBIfam" id="TIGR01855">
    <property type="entry name" value="IMP_synth_hisH"/>
    <property type="match status" value="1"/>
</dbReference>
<dbReference type="EMBL" id="RQHV01000061">
    <property type="protein sequence ID" value="TGN08002.1"/>
    <property type="molecule type" value="Genomic_DNA"/>
</dbReference>
<dbReference type="PROSITE" id="PS51273">
    <property type="entry name" value="GATASE_TYPE_1"/>
    <property type="match status" value="1"/>
</dbReference>
<dbReference type="OrthoDB" id="9807137at2"/>
<evidence type="ECO:0000256" key="10">
    <source>
        <dbReference type="HAMAP-Rule" id="MF_00278"/>
    </source>
</evidence>
<dbReference type="EC" id="3.5.1.2" evidence="10"/>
<comment type="subunit">
    <text evidence="2 10">Heterodimer of HisH and HisF.</text>
</comment>
<comment type="caution">
    <text evidence="13">The sequence shown here is derived from an EMBL/GenBank/DDBJ whole genome shotgun (WGS) entry which is preliminary data.</text>
</comment>
<feature type="active site" description="Nucleophile" evidence="10 11">
    <location>
        <position position="81"/>
    </location>
</feature>
<dbReference type="GO" id="GO:0005737">
    <property type="term" value="C:cytoplasm"/>
    <property type="evidence" value="ECO:0007669"/>
    <property type="project" value="UniProtKB-SubCell"/>
</dbReference>
<evidence type="ECO:0000256" key="9">
    <source>
        <dbReference type="ARBA" id="ARBA00049534"/>
    </source>
</evidence>
<name>A0A4R9LKE3_9LEPT</name>
<evidence type="ECO:0000259" key="12">
    <source>
        <dbReference type="Pfam" id="PF00117"/>
    </source>
</evidence>
<dbReference type="PANTHER" id="PTHR42701">
    <property type="entry name" value="IMIDAZOLE GLYCEROL PHOSPHATE SYNTHASE SUBUNIT HISH"/>
    <property type="match status" value="1"/>
</dbReference>
<dbReference type="InterPro" id="IPR010139">
    <property type="entry name" value="Imidazole-glycPsynth_HisH"/>
</dbReference>
<keyword evidence="6 10" id="KW-0368">Histidine biosynthesis</keyword>
<dbReference type="RefSeq" id="WP_135764981.1">
    <property type="nucleotide sequence ID" value="NZ_RQHV01000061.1"/>
</dbReference>
<dbReference type="PIRSF" id="PIRSF000495">
    <property type="entry name" value="Amidotransf_hisH"/>
    <property type="match status" value="1"/>
</dbReference>
<comment type="catalytic activity">
    <reaction evidence="9 10">
        <text>L-glutamine + H2O = L-glutamate + NH4(+)</text>
        <dbReference type="Rhea" id="RHEA:15889"/>
        <dbReference type="ChEBI" id="CHEBI:15377"/>
        <dbReference type="ChEBI" id="CHEBI:28938"/>
        <dbReference type="ChEBI" id="CHEBI:29985"/>
        <dbReference type="ChEBI" id="CHEBI:58359"/>
        <dbReference type="EC" id="3.5.1.2"/>
    </reaction>
</comment>
<evidence type="ECO:0000313" key="13">
    <source>
        <dbReference type="EMBL" id="TGN08002.1"/>
    </source>
</evidence>
<dbReference type="CDD" id="cd01748">
    <property type="entry name" value="GATase1_IGP_Synthase"/>
    <property type="match status" value="1"/>
</dbReference>
<keyword evidence="14" id="KW-1185">Reference proteome</keyword>
<feature type="domain" description="Glutamine amidotransferase" evidence="12">
    <location>
        <begin position="5"/>
        <end position="200"/>
    </location>
</feature>
<comment type="pathway">
    <text evidence="1 10">Amino-acid biosynthesis; L-histidine biosynthesis; L-histidine from 5-phospho-alpha-D-ribose 1-diphosphate: step 5/9.</text>
</comment>
<evidence type="ECO:0000256" key="6">
    <source>
        <dbReference type="ARBA" id="ARBA00023102"/>
    </source>
</evidence>
<keyword evidence="5 10" id="KW-0315">Glutamine amidotransferase</keyword>
<keyword evidence="4 10" id="KW-0378">Hydrolase</keyword>
<evidence type="ECO:0000256" key="1">
    <source>
        <dbReference type="ARBA" id="ARBA00005091"/>
    </source>
</evidence>
<gene>
    <name evidence="10 13" type="primary">hisH</name>
    <name evidence="13" type="ORF">EHS11_13775</name>
</gene>
<dbReference type="InterPro" id="IPR017926">
    <property type="entry name" value="GATASE"/>
</dbReference>
<evidence type="ECO:0000256" key="8">
    <source>
        <dbReference type="ARBA" id="ARBA00047838"/>
    </source>
</evidence>
<sequence>MLVGIVNYGAGNLYSIMGALEYLKIPYELVSSQERLSSCSHIILPGVGSFRKAMEKLHELNFYDPIIHCTRELNIPILGICLGMQLLCTSSDEDGFTKGLNLIGGHFALFDSSRRKVPHVGFDSAVPDSGSVLFKEIAEEVDFYFVHSYRLLETDSDTKYAYSVHDGERFISAFEKKNIFGTQFHPELSQGNGLKLLGNFVQLTTVNG</sequence>
<comment type="catalytic activity">
    <reaction evidence="8 10">
        <text>5-[(5-phospho-1-deoxy-D-ribulos-1-ylimino)methylamino]-1-(5-phospho-beta-D-ribosyl)imidazole-4-carboxamide + L-glutamine = D-erythro-1-(imidazol-4-yl)glycerol 3-phosphate + 5-amino-1-(5-phospho-beta-D-ribosyl)imidazole-4-carboxamide + L-glutamate + H(+)</text>
        <dbReference type="Rhea" id="RHEA:24793"/>
        <dbReference type="ChEBI" id="CHEBI:15378"/>
        <dbReference type="ChEBI" id="CHEBI:29985"/>
        <dbReference type="ChEBI" id="CHEBI:58278"/>
        <dbReference type="ChEBI" id="CHEBI:58359"/>
        <dbReference type="ChEBI" id="CHEBI:58475"/>
        <dbReference type="ChEBI" id="CHEBI:58525"/>
        <dbReference type="EC" id="4.3.2.10"/>
    </reaction>
</comment>
<feature type="active site" evidence="10 11">
    <location>
        <position position="185"/>
    </location>
</feature>
<dbReference type="EC" id="4.3.2.10" evidence="10"/>